<dbReference type="PANTHER" id="PTHR47459">
    <property type="entry name" value="KINESIN LIGHT CHAIN-RELATED"/>
    <property type="match status" value="1"/>
</dbReference>
<keyword evidence="2" id="KW-1185">Reference proteome</keyword>
<evidence type="ECO:0000313" key="2">
    <source>
        <dbReference type="Proteomes" id="UP000734854"/>
    </source>
</evidence>
<organism evidence="1 2">
    <name type="scientific">Zingiber officinale</name>
    <name type="common">Ginger</name>
    <name type="synonym">Amomum zingiber</name>
    <dbReference type="NCBI Taxonomy" id="94328"/>
    <lineage>
        <taxon>Eukaryota</taxon>
        <taxon>Viridiplantae</taxon>
        <taxon>Streptophyta</taxon>
        <taxon>Embryophyta</taxon>
        <taxon>Tracheophyta</taxon>
        <taxon>Spermatophyta</taxon>
        <taxon>Magnoliopsida</taxon>
        <taxon>Liliopsida</taxon>
        <taxon>Zingiberales</taxon>
        <taxon>Zingiberaceae</taxon>
        <taxon>Zingiber</taxon>
    </lineage>
</organism>
<accession>A0A8J5L0N0</accession>
<sequence length="610" mass="67857">MKRAVSASLLSLSSLPKTRLSGAPLTSFLSRFSALAPSPISPFPSCCLLLPPFFPPHFPSCPLRRGIRTVSVGPTPPKSLNTVSEVLAAFESLESSLDDDTVRLSEQLDLLGSEDLEKALAFSVKALQFFEKRDGGWSLPVAKVLCLMGAITRKMRRYDDSLDSLETADQILEVTRGEISAQKDVVMTTVAVQLQLANTKTAMGRRWAALTHLRNSFELKGTILEGNSKQMGSACKDLAEALAVVLVFDEALPLGLRALEIYMRHFRESSEEVIQVRRLLGVIYSGLEEYEEALEQSELSRRALECLGLDEQLCEVEIDGANILIELGRLELATQTLKRVAQKTEKESETRAFVLISMAKCLCNQEKFGDAKRCLEIACGILDKKEAESPSKVAGAYVEMSMLYETMDVYEIALSLMKRTLAILQDLPQERHLEGSVSARVGWLLLYTKRVPLSIPYLESAIVKIKDCFGPKHFGLGLATKHLGQAYLDTNQPQSAVEMFLRAKDIIDESFGLQHEDSIDTYQCIANAYGTMGSYERAMEFQQHVIDAWENNGSGSWLDIRESHRLMEQLKKKVRGERHAVFPANSLPTFLLENKSAQDDSSYRAPDCPI</sequence>
<comment type="caution">
    <text evidence="1">The sequence shown here is derived from an EMBL/GenBank/DDBJ whole genome shotgun (WGS) entry which is preliminary data.</text>
</comment>
<dbReference type="PANTHER" id="PTHR47459:SF3">
    <property type="entry name" value="OS03G0149400 PROTEIN"/>
    <property type="match status" value="1"/>
</dbReference>
<dbReference type="EMBL" id="JACMSC010000011">
    <property type="protein sequence ID" value="KAG6500202.1"/>
    <property type="molecule type" value="Genomic_DNA"/>
</dbReference>
<dbReference type="Proteomes" id="UP000734854">
    <property type="component" value="Unassembled WGS sequence"/>
</dbReference>
<name>A0A8J5L0N0_ZINOF</name>
<evidence type="ECO:0000313" key="1">
    <source>
        <dbReference type="EMBL" id="KAG6500202.1"/>
    </source>
</evidence>
<dbReference type="AlphaFoldDB" id="A0A8J5L0N0"/>
<dbReference type="OrthoDB" id="626167at2759"/>
<dbReference type="InterPro" id="IPR019734">
    <property type="entry name" value="TPR_rpt"/>
</dbReference>
<dbReference type="SMART" id="SM00028">
    <property type="entry name" value="TPR"/>
    <property type="match status" value="5"/>
</dbReference>
<gene>
    <name evidence="1" type="ORF">ZIOFF_040044</name>
</gene>
<protein>
    <submittedName>
        <fullName evidence="1">Uncharacterized protein</fullName>
    </submittedName>
</protein>
<reference evidence="1 2" key="1">
    <citation type="submission" date="2020-08" db="EMBL/GenBank/DDBJ databases">
        <title>Plant Genome Project.</title>
        <authorList>
            <person name="Zhang R.-G."/>
        </authorList>
    </citation>
    <scope>NUCLEOTIDE SEQUENCE [LARGE SCALE GENOMIC DNA]</scope>
    <source>
        <tissue evidence="1">Rhizome</tissue>
    </source>
</reference>
<proteinExistence type="predicted"/>
<dbReference type="Pfam" id="PF13424">
    <property type="entry name" value="TPR_12"/>
    <property type="match status" value="1"/>
</dbReference>